<proteinExistence type="predicted"/>
<feature type="region of interest" description="Disordered" evidence="1">
    <location>
        <begin position="33"/>
        <end position="55"/>
    </location>
</feature>
<sequence>MVDRVIKTAEYAKAGIPGYWIVERDSVTTVHRHRLNTDSGEYEPDPAGRSPSRGC</sequence>
<evidence type="ECO:0000313" key="3">
    <source>
        <dbReference type="EMBL" id="MBG0560804.1"/>
    </source>
</evidence>
<protein>
    <submittedName>
        <fullName evidence="3">Uma2 family endonuclease</fullName>
    </submittedName>
</protein>
<keyword evidence="3" id="KW-0255">Endonuclease</keyword>
<keyword evidence="3" id="KW-0378">Hydrolase</keyword>
<dbReference type="Gene3D" id="3.90.1570.10">
    <property type="entry name" value="tt1808, chain A"/>
    <property type="match status" value="1"/>
</dbReference>
<keyword evidence="3" id="KW-0540">Nuclease</keyword>
<evidence type="ECO:0000256" key="1">
    <source>
        <dbReference type="SAM" id="MobiDB-lite"/>
    </source>
</evidence>
<reference evidence="3" key="1">
    <citation type="submission" date="2020-11" db="EMBL/GenBank/DDBJ databases">
        <title>Isolation and identification of active actinomycetes.</title>
        <authorList>
            <person name="Sun X."/>
        </authorList>
    </citation>
    <scope>NUCLEOTIDE SEQUENCE</scope>
    <source>
        <strain evidence="3">NEAU-A11</strain>
    </source>
</reference>
<accession>A0A931FZW0</accession>
<dbReference type="Pfam" id="PF05685">
    <property type="entry name" value="Uma2"/>
    <property type="match status" value="1"/>
</dbReference>
<dbReference type="GO" id="GO:0004519">
    <property type="term" value="F:endonuclease activity"/>
    <property type="evidence" value="ECO:0007669"/>
    <property type="project" value="UniProtKB-KW"/>
</dbReference>
<evidence type="ECO:0000259" key="2">
    <source>
        <dbReference type="Pfam" id="PF05685"/>
    </source>
</evidence>
<dbReference type="InterPro" id="IPR012296">
    <property type="entry name" value="Nuclease_put_TT1808"/>
</dbReference>
<dbReference type="EMBL" id="JADQTO010000002">
    <property type="protein sequence ID" value="MBG0560804.1"/>
    <property type="molecule type" value="Genomic_DNA"/>
</dbReference>
<dbReference type="InterPro" id="IPR008538">
    <property type="entry name" value="Uma2"/>
</dbReference>
<organism evidence="3 4">
    <name type="scientific">Actinoplanes aureus</name>
    <dbReference type="NCBI Taxonomy" id="2792083"/>
    <lineage>
        <taxon>Bacteria</taxon>
        <taxon>Bacillati</taxon>
        <taxon>Actinomycetota</taxon>
        <taxon>Actinomycetes</taxon>
        <taxon>Micromonosporales</taxon>
        <taxon>Micromonosporaceae</taxon>
        <taxon>Actinoplanes</taxon>
    </lineage>
</organism>
<keyword evidence="4" id="KW-1185">Reference proteome</keyword>
<dbReference type="RefSeq" id="WP_196412597.1">
    <property type="nucleotide sequence ID" value="NZ_JADQTO010000002.1"/>
</dbReference>
<evidence type="ECO:0000313" key="4">
    <source>
        <dbReference type="Proteomes" id="UP000598146"/>
    </source>
</evidence>
<gene>
    <name evidence="3" type="ORF">I4J89_04915</name>
</gene>
<feature type="domain" description="Putative restriction endonuclease" evidence="2">
    <location>
        <begin position="3"/>
        <end position="47"/>
    </location>
</feature>
<dbReference type="Proteomes" id="UP000598146">
    <property type="component" value="Unassembled WGS sequence"/>
</dbReference>
<dbReference type="AlphaFoldDB" id="A0A931FZW0"/>
<comment type="caution">
    <text evidence="3">The sequence shown here is derived from an EMBL/GenBank/DDBJ whole genome shotgun (WGS) entry which is preliminary data.</text>
</comment>
<name>A0A931FZW0_9ACTN</name>